<dbReference type="InterPro" id="IPR027417">
    <property type="entry name" value="P-loop_NTPase"/>
</dbReference>
<dbReference type="SMART" id="SM00382">
    <property type="entry name" value="AAA"/>
    <property type="match status" value="1"/>
</dbReference>
<accession>A0A1L9STG9</accession>
<feature type="compositionally biased region" description="Gly residues" evidence="1">
    <location>
        <begin position="906"/>
        <end position="920"/>
    </location>
</feature>
<reference evidence="4" key="1">
    <citation type="journal article" date="2017" name="Genome Biol.">
        <title>Comparative genomics reveals high biological diversity and specific adaptations in the industrially and medically important fungal genus Aspergillus.</title>
        <authorList>
            <person name="de Vries R.P."/>
            <person name="Riley R."/>
            <person name="Wiebenga A."/>
            <person name="Aguilar-Osorio G."/>
            <person name="Amillis S."/>
            <person name="Uchima C.A."/>
            <person name="Anderluh G."/>
            <person name="Asadollahi M."/>
            <person name="Askin M."/>
            <person name="Barry K."/>
            <person name="Battaglia E."/>
            <person name="Bayram O."/>
            <person name="Benocci T."/>
            <person name="Braus-Stromeyer S.A."/>
            <person name="Caldana C."/>
            <person name="Canovas D."/>
            <person name="Cerqueira G.C."/>
            <person name="Chen F."/>
            <person name="Chen W."/>
            <person name="Choi C."/>
            <person name="Clum A."/>
            <person name="Dos Santos R.A."/>
            <person name="Damasio A.R."/>
            <person name="Diallinas G."/>
            <person name="Emri T."/>
            <person name="Fekete E."/>
            <person name="Flipphi M."/>
            <person name="Freyberg S."/>
            <person name="Gallo A."/>
            <person name="Gournas C."/>
            <person name="Habgood R."/>
            <person name="Hainaut M."/>
            <person name="Harispe M.L."/>
            <person name="Henrissat B."/>
            <person name="Hilden K.S."/>
            <person name="Hope R."/>
            <person name="Hossain A."/>
            <person name="Karabika E."/>
            <person name="Karaffa L."/>
            <person name="Karanyi Z."/>
            <person name="Krasevec N."/>
            <person name="Kuo A."/>
            <person name="Kusch H."/>
            <person name="LaButti K."/>
            <person name="Lagendijk E.L."/>
            <person name="Lapidus A."/>
            <person name="Levasseur A."/>
            <person name="Lindquist E."/>
            <person name="Lipzen A."/>
            <person name="Logrieco A.F."/>
            <person name="MacCabe A."/>
            <person name="Maekelae M.R."/>
            <person name="Malavazi I."/>
            <person name="Melin P."/>
            <person name="Meyer V."/>
            <person name="Mielnichuk N."/>
            <person name="Miskei M."/>
            <person name="Molnar A.P."/>
            <person name="Mule G."/>
            <person name="Ngan C.Y."/>
            <person name="Orejas M."/>
            <person name="Orosz E."/>
            <person name="Ouedraogo J.P."/>
            <person name="Overkamp K.M."/>
            <person name="Park H.-S."/>
            <person name="Perrone G."/>
            <person name="Piumi F."/>
            <person name="Punt P.J."/>
            <person name="Ram A.F."/>
            <person name="Ramon A."/>
            <person name="Rauscher S."/>
            <person name="Record E."/>
            <person name="Riano-Pachon D.M."/>
            <person name="Robert V."/>
            <person name="Roehrig J."/>
            <person name="Ruller R."/>
            <person name="Salamov A."/>
            <person name="Salih N.S."/>
            <person name="Samson R.A."/>
            <person name="Sandor E."/>
            <person name="Sanguinetti M."/>
            <person name="Schuetze T."/>
            <person name="Sepcic K."/>
            <person name="Shelest E."/>
            <person name="Sherlock G."/>
            <person name="Sophianopoulou V."/>
            <person name="Squina F.M."/>
            <person name="Sun H."/>
            <person name="Susca A."/>
            <person name="Todd R.B."/>
            <person name="Tsang A."/>
            <person name="Unkles S.E."/>
            <person name="van de Wiele N."/>
            <person name="van Rossen-Uffink D."/>
            <person name="Oliveira J.V."/>
            <person name="Vesth T.C."/>
            <person name="Visser J."/>
            <person name="Yu J.-H."/>
            <person name="Zhou M."/>
            <person name="Andersen M.R."/>
            <person name="Archer D.B."/>
            <person name="Baker S.E."/>
            <person name="Benoit I."/>
            <person name="Brakhage A.A."/>
            <person name="Braus G.H."/>
            <person name="Fischer R."/>
            <person name="Frisvad J.C."/>
            <person name="Goldman G.H."/>
            <person name="Houbraken J."/>
            <person name="Oakley B."/>
            <person name="Pocsi I."/>
            <person name="Scazzocchio C."/>
            <person name="Seiboth B."/>
            <person name="vanKuyk P.A."/>
            <person name="Wortman J."/>
            <person name="Dyer P.S."/>
            <person name="Grigoriev I.V."/>
        </authorList>
    </citation>
    <scope>NUCLEOTIDE SEQUENCE [LARGE SCALE GENOMIC DNA]</scope>
    <source>
        <strain evidence="4">CBS 506.65</strain>
    </source>
</reference>
<gene>
    <name evidence="3" type="ORF">ASPZODRAFT_59440</name>
</gene>
<feature type="domain" description="AAA+ ATPase" evidence="2">
    <location>
        <begin position="579"/>
        <end position="706"/>
    </location>
</feature>
<keyword evidence="4" id="KW-1185">Reference proteome</keyword>
<dbReference type="Pfam" id="PF23232">
    <property type="entry name" value="AAA_lid_13"/>
    <property type="match status" value="1"/>
</dbReference>
<evidence type="ECO:0000256" key="1">
    <source>
        <dbReference type="SAM" id="MobiDB-lite"/>
    </source>
</evidence>
<dbReference type="Gene3D" id="3.40.50.300">
    <property type="entry name" value="P-loop containing nucleotide triphosphate hydrolases"/>
    <property type="match status" value="1"/>
</dbReference>
<dbReference type="STRING" id="1073090.A0A1L9STG9"/>
<dbReference type="GO" id="GO:0016887">
    <property type="term" value="F:ATP hydrolysis activity"/>
    <property type="evidence" value="ECO:0007669"/>
    <property type="project" value="InterPro"/>
</dbReference>
<proteinExistence type="predicted"/>
<name>A0A1L9STG9_9EURO</name>
<dbReference type="Pfam" id="PF00004">
    <property type="entry name" value="AAA"/>
    <property type="match status" value="1"/>
</dbReference>
<dbReference type="PANTHER" id="PTHR46411">
    <property type="entry name" value="FAMILY ATPASE, PUTATIVE-RELATED"/>
    <property type="match status" value="1"/>
</dbReference>
<dbReference type="CDD" id="cd19481">
    <property type="entry name" value="RecA-like_protease"/>
    <property type="match status" value="1"/>
</dbReference>
<dbReference type="EMBL" id="KV878337">
    <property type="protein sequence ID" value="OJJ50411.1"/>
    <property type="molecule type" value="Genomic_DNA"/>
</dbReference>
<dbReference type="GO" id="GO:0005524">
    <property type="term" value="F:ATP binding"/>
    <property type="evidence" value="ECO:0007669"/>
    <property type="project" value="InterPro"/>
</dbReference>
<evidence type="ECO:0000259" key="2">
    <source>
        <dbReference type="SMART" id="SM00382"/>
    </source>
</evidence>
<dbReference type="OrthoDB" id="10042665at2759"/>
<dbReference type="GeneID" id="34615314"/>
<dbReference type="InterPro" id="IPR003959">
    <property type="entry name" value="ATPase_AAA_core"/>
</dbReference>
<protein>
    <recommendedName>
        <fullName evidence="2">AAA+ ATPase domain-containing protein</fullName>
    </recommendedName>
</protein>
<feature type="region of interest" description="Disordered" evidence="1">
    <location>
        <begin position="789"/>
        <end position="833"/>
    </location>
</feature>
<feature type="region of interest" description="Disordered" evidence="1">
    <location>
        <begin position="169"/>
        <end position="210"/>
    </location>
</feature>
<dbReference type="Pfam" id="PF22942">
    <property type="entry name" value="DUF7025"/>
    <property type="match status" value="1"/>
</dbReference>
<dbReference type="RefSeq" id="XP_022584921.1">
    <property type="nucleotide sequence ID" value="XM_022728850.1"/>
</dbReference>
<evidence type="ECO:0000313" key="4">
    <source>
        <dbReference type="Proteomes" id="UP000184188"/>
    </source>
</evidence>
<sequence>MIKDWDDDWEAPEPEEVRKKRMKEWEESRHSLPWKAVVDFLDYNHFKNRYSPEEGLAIIEVLLGAPGLAQDIWRESSQRRMQSMGMRMMMMMPPGASRSREEEDSWVQRVRIQSPQLLLILSRLTGHGDKWSNSGPRLFYRPFVALHYYLPQMKECLTILEAHWSKASQTGDSDAGIAGSPAVSKRKKRTEGDDSDPERGSFRPQSPAESVLGPIADSVTALHHVRKYVEFMEKEIEPLWKRAAGNTHRRVSFVDLWMSFQPGELIYLPSASEVSAGQIWPEPANMSQKLWRLHTICRDPYSTSPHCDIPMNSGQELDLWCYFIDYNGVSYEPYPKRFSIKAYEGQRDITTLQAYPLRFYKEKDDLLESQRQLGESFQWVLKERYLYYEGWTLAHEPTTSSTDRGTSEHVDGPVMIDFVEAHKFDDGLATKSGNTLTGWAESNWDEKEDPSMIQHWDVQQYRVLGEIVETLQVDESFAAVFSQRDFQLNNFLKAVRGGKATQIDAEDLVLLPRRLVGYTFHDRRFVRLDVKGFRLMSKAENVFRDLKIDQDHKRMVRALVKSHFQKQKLNLDLIRGKGSGLVILLHGVPGVGKTATAEAVAQANNKPLFAITCGDLGFQADGVESNLKEIFRLAHLWDCVLLLDEADIFLTRRDLDDLTRNALVSVFLRVLEYYSGVLFLTTNRVGLLDEAFKSRIHLSLHYKYLSEDQTLAIFRNNIGRLRKAEELAQKKHAEDPKQPPRSTLKIDEPSILHYAKWYFNNYPDHRWNGRQIRNAFQIAYSFAHFDMQPGSQDTWDEQAEEDEEVENDEDNDNDNDESSDTPQAKGDASLSQPQEHVLDYHQFELIAKTIRKFDKYLWETTGETEGEQAFHMSIRADDYDPDELENDPVYNPQPPPPRRRQQGLVRGRGGQPRGRGGPARGGTMARPDPRANNQRVPEPYKPLPKNGSSRQGEGRNPPSRTTTPQKARGGLSASARSPADSMYGGRARAPAKRVPQQGGGSAGFSSRQTEYSGDDYLDAGEEETEAYETFDPEEDESYTYEDSYYEE</sequence>
<feature type="region of interest" description="Disordered" evidence="1">
    <location>
        <begin position="878"/>
        <end position="1047"/>
    </location>
</feature>
<dbReference type="Proteomes" id="UP000184188">
    <property type="component" value="Unassembled WGS sequence"/>
</dbReference>
<feature type="compositionally biased region" description="Acidic residues" evidence="1">
    <location>
        <begin position="794"/>
        <end position="819"/>
    </location>
</feature>
<dbReference type="VEuPathDB" id="FungiDB:ASPZODRAFT_59440"/>
<feature type="compositionally biased region" description="Acidic residues" evidence="1">
    <location>
        <begin position="1012"/>
        <end position="1047"/>
    </location>
</feature>
<dbReference type="SUPFAM" id="SSF52540">
    <property type="entry name" value="P-loop containing nucleoside triphosphate hydrolases"/>
    <property type="match status" value="1"/>
</dbReference>
<dbReference type="InterPro" id="IPR003593">
    <property type="entry name" value="AAA+_ATPase"/>
</dbReference>
<dbReference type="AlphaFoldDB" id="A0A1L9STG9"/>
<dbReference type="InterPro" id="IPR054289">
    <property type="entry name" value="DUF7025"/>
</dbReference>
<dbReference type="InterPro" id="IPR056599">
    <property type="entry name" value="AAA_lid_fung"/>
</dbReference>
<dbReference type="PANTHER" id="PTHR46411:SF3">
    <property type="entry name" value="AAA+ ATPASE DOMAIN-CONTAINING PROTEIN"/>
    <property type="match status" value="1"/>
</dbReference>
<organism evidence="3 4">
    <name type="scientific">Penicilliopsis zonata CBS 506.65</name>
    <dbReference type="NCBI Taxonomy" id="1073090"/>
    <lineage>
        <taxon>Eukaryota</taxon>
        <taxon>Fungi</taxon>
        <taxon>Dikarya</taxon>
        <taxon>Ascomycota</taxon>
        <taxon>Pezizomycotina</taxon>
        <taxon>Eurotiomycetes</taxon>
        <taxon>Eurotiomycetidae</taxon>
        <taxon>Eurotiales</taxon>
        <taxon>Aspergillaceae</taxon>
        <taxon>Penicilliopsis</taxon>
    </lineage>
</organism>
<evidence type="ECO:0000313" key="3">
    <source>
        <dbReference type="EMBL" id="OJJ50411.1"/>
    </source>
</evidence>